<feature type="compositionally biased region" description="Acidic residues" evidence="1">
    <location>
        <begin position="66"/>
        <end position="82"/>
    </location>
</feature>
<protein>
    <submittedName>
        <fullName evidence="2">Uncharacterized protein</fullName>
    </submittedName>
</protein>
<comment type="caution">
    <text evidence="2">The sequence shown here is derived from an EMBL/GenBank/DDBJ whole genome shotgun (WGS) entry which is preliminary data.</text>
</comment>
<reference evidence="2" key="1">
    <citation type="submission" date="2018-10" db="EMBL/GenBank/DDBJ databases">
        <title>Iterative Subtractive Binning of Freshwater Chronoseries Metagenomes Recovers Nearly Complete Genomes from over Four Hundred Novel Species.</title>
        <authorList>
            <person name="Rodriguez-R L.M."/>
            <person name="Tsementzi D."/>
            <person name="Luo C."/>
            <person name="Konstantinidis K.T."/>
        </authorList>
    </citation>
    <scope>NUCLEOTIDE SEQUENCE</scope>
    <source>
        <strain evidence="2">WB7_6_001</strain>
    </source>
</reference>
<organism evidence="2 3">
    <name type="scientific">Candidatus Fonsibacter lacus</name>
    <dbReference type="NCBI Taxonomy" id="2576439"/>
    <lineage>
        <taxon>Bacteria</taxon>
        <taxon>Pseudomonadati</taxon>
        <taxon>Pseudomonadota</taxon>
        <taxon>Alphaproteobacteria</taxon>
        <taxon>Candidatus Pelagibacterales</taxon>
        <taxon>Candidatus Pelagibacterales incertae sedis</taxon>
        <taxon>Candidatus Fonsibacter</taxon>
    </lineage>
</organism>
<dbReference type="Proteomes" id="UP000713222">
    <property type="component" value="Unassembled WGS sequence"/>
</dbReference>
<gene>
    <name evidence="2" type="ORF">EBV32_02545</name>
</gene>
<dbReference type="EMBL" id="RGET01000028">
    <property type="protein sequence ID" value="NBN87954.1"/>
    <property type="molecule type" value="Genomic_DNA"/>
</dbReference>
<dbReference type="AlphaFoldDB" id="A0A964V4W2"/>
<evidence type="ECO:0000256" key="1">
    <source>
        <dbReference type="SAM" id="MobiDB-lite"/>
    </source>
</evidence>
<name>A0A964V4W2_9PROT</name>
<proteinExistence type="predicted"/>
<evidence type="ECO:0000313" key="3">
    <source>
        <dbReference type="Proteomes" id="UP000713222"/>
    </source>
</evidence>
<evidence type="ECO:0000313" key="2">
    <source>
        <dbReference type="EMBL" id="NBN87954.1"/>
    </source>
</evidence>
<sequence length="82" mass="8728">MSSASSRACVTGSHRATAARAAGTMSELASLHLCVWRFNLAVSVNWGSDDGDEQQPPVIGRPDPIEVPEIDDDDDEALGFRA</sequence>
<feature type="region of interest" description="Disordered" evidence="1">
    <location>
        <begin position="47"/>
        <end position="82"/>
    </location>
</feature>
<accession>A0A964V4W2</accession>